<dbReference type="Proteomes" id="UP000037193">
    <property type="component" value="Unassembled WGS sequence"/>
</dbReference>
<accession>A0A0L7AVY8</accession>
<name>A0A0L7AVY8_BIFBR</name>
<protein>
    <submittedName>
        <fullName evidence="1">Uncharacterized protein</fullName>
    </submittedName>
</protein>
<dbReference type="EMBL" id="AVQD01000015">
    <property type="protein sequence ID" value="KOA39394.1"/>
    <property type="molecule type" value="Genomic_DNA"/>
</dbReference>
<gene>
    <name evidence="1" type="ORF">BBM1128_08730</name>
</gene>
<comment type="caution">
    <text evidence="1">The sequence shown here is derived from an EMBL/GenBank/DDBJ whole genome shotgun (WGS) entry which is preliminary data.</text>
</comment>
<evidence type="ECO:0000313" key="1">
    <source>
        <dbReference type="EMBL" id="KOA39394.1"/>
    </source>
</evidence>
<reference evidence="1 2" key="1">
    <citation type="journal article" date="2015" name="Int J Genomics">
        <title>Comparative Genomics Revealed Genetic Diversity and Species/Strain-Level Differences in Carbohydrate Metabolism of Three Probiotic Bifidobacterial Species.</title>
        <authorList>
            <person name="Odamaki T."/>
            <person name="Horigome A."/>
            <person name="Sugahara H."/>
            <person name="Hashikura N."/>
            <person name="Minami J."/>
            <person name="Xiao J.Z."/>
            <person name="Abe F."/>
        </authorList>
    </citation>
    <scope>NUCLEOTIDE SEQUENCE [LARGE SCALE GENOMIC DNA]</scope>
    <source>
        <strain evidence="1 2">MCC 1128</strain>
    </source>
</reference>
<proteinExistence type="predicted"/>
<sequence>MSALASLARSDAVDSIKRWFAPAGGGVRKESGLGEEVLVGGSVIEDRGAVFGVDALLHGYEPLVV</sequence>
<organism evidence="1 2">
    <name type="scientific">Bifidobacterium breve MCC 1128</name>
    <dbReference type="NCBI Taxonomy" id="1365965"/>
    <lineage>
        <taxon>Bacteria</taxon>
        <taxon>Bacillati</taxon>
        <taxon>Actinomycetota</taxon>
        <taxon>Actinomycetes</taxon>
        <taxon>Bifidobacteriales</taxon>
        <taxon>Bifidobacteriaceae</taxon>
        <taxon>Bifidobacterium</taxon>
    </lineage>
</organism>
<evidence type="ECO:0000313" key="2">
    <source>
        <dbReference type="Proteomes" id="UP000037193"/>
    </source>
</evidence>
<dbReference type="AlphaFoldDB" id="A0A0L7AVY8"/>